<name>A0A6C0GVA7_9BACT</name>
<proteinExistence type="predicted"/>
<dbReference type="GO" id="GO:0016740">
    <property type="term" value="F:transferase activity"/>
    <property type="evidence" value="ECO:0007669"/>
    <property type="project" value="UniProtKB-KW"/>
</dbReference>
<evidence type="ECO:0000313" key="3">
    <source>
        <dbReference type="Proteomes" id="UP000480178"/>
    </source>
</evidence>
<sequence>MQHFKHTLFSTNSGNFEQKALELFRYQAEHNPVYRRYLSHLPFSAQQVQSIYQIPFLPIELFKSQRVVTGNPEIQVIFESSGTSGQTPSRHYVADPLFYKQVSQHMFERLYKPLKECHLFALLPSYLERKNSSLVYMVSHFIQQSQSPYSGFFLHQNDALIDKLISLRNHSGQVILLGVTFALLDLAEAYAGTDLSHVILMETGGMKGRREELLREELHEELQKAFKVPAIHAEYGMTELLSQAYSTGGGAFQTPPWMRILIRDVNDPFHIYQHSRSGGINIIDLANVDSCAFIETKDIGILSADGTFRVLGRFDNSDIRGCNLLVS</sequence>
<dbReference type="GO" id="GO:0047474">
    <property type="term" value="F:long-chain fatty acid--protein ligase activity"/>
    <property type="evidence" value="ECO:0007669"/>
    <property type="project" value="InterPro"/>
</dbReference>
<organism evidence="2 3">
    <name type="scientific">Rhodocytophaga rosea</name>
    <dbReference type="NCBI Taxonomy" id="2704465"/>
    <lineage>
        <taxon>Bacteria</taxon>
        <taxon>Pseudomonadati</taxon>
        <taxon>Bacteroidota</taxon>
        <taxon>Cytophagia</taxon>
        <taxon>Cytophagales</taxon>
        <taxon>Rhodocytophagaceae</taxon>
        <taxon>Rhodocytophaga</taxon>
    </lineage>
</organism>
<feature type="domain" description="Acyl-protein synthetase LuxE" evidence="1">
    <location>
        <begin position="16"/>
        <end position="326"/>
    </location>
</feature>
<evidence type="ECO:0000313" key="2">
    <source>
        <dbReference type="EMBL" id="QHT72175.1"/>
    </source>
</evidence>
<gene>
    <name evidence="2" type="ORF">GXP67_26290</name>
</gene>
<dbReference type="InterPro" id="IPR007534">
    <property type="entry name" value="LuxE"/>
</dbReference>
<dbReference type="SUPFAM" id="SSF56801">
    <property type="entry name" value="Acetyl-CoA synthetase-like"/>
    <property type="match status" value="1"/>
</dbReference>
<accession>A0A6C0GVA7</accession>
<dbReference type="Pfam" id="PF04443">
    <property type="entry name" value="LuxE"/>
    <property type="match status" value="1"/>
</dbReference>
<dbReference type="Proteomes" id="UP000480178">
    <property type="component" value="Chromosome"/>
</dbReference>
<protein>
    <submittedName>
        <fullName evidence="2">Acyl transferase</fullName>
    </submittedName>
</protein>
<dbReference type="EMBL" id="CP048222">
    <property type="protein sequence ID" value="QHT72175.1"/>
    <property type="molecule type" value="Genomic_DNA"/>
</dbReference>
<dbReference type="KEGG" id="rhoz:GXP67_26290"/>
<evidence type="ECO:0000259" key="1">
    <source>
        <dbReference type="Pfam" id="PF04443"/>
    </source>
</evidence>
<keyword evidence="2" id="KW-0808">Transferase</keyword>
<reference evidence="2 3" key="1">
    <citation type="submission" date="2020-01" db="EMBL/GenBank/DDBJ databases">
        <authorList>
            <person name="Kim M.K."/>
        </authorList>
    </citation>
    <scope>NUCLEOTIDE SEQUENCE [LARGE SCALE GENOMIC DNA]</scope>
    <source>
        <strain evidence="2 3">172606-1</strain>
    </source>
</reference>
<keyword evidence="3" id="KW-1185">Reference proteome</keyword>
<dbReference type="Gene3D" id="3.40.50.12780">
    <property type="entry name" value="N-terminal domain of ligase-like"/>
    <property type="match status" value="1"/>
</dbReference>
<dbReference type="InterPro" id="IPR042099">
    <property type="entry name" value="ANL_N_sf"/>
</dbReference>
<dbReference type="GO" id="GO:0008218">
    <property type="term" value="P:bioluminescence"/>
    <property type="evidence" value="ECO:0007669"/>
    <property type="project" value="InterPro"/>
</dbReference>
<dbReference type="AlphaFoldDB" id="A0A6C0GVA7"/>